<organism evidence="1 2">
    <name type="scientific">Paraburkholderia dipogonis</name>
    <dbReference type="NCBI Taxonomy" id="1211383"/>
    <lineage>
        <taxon>Bacteria</taxon>
        <taxon>Pseudomonadati</taxon>
        <taxon>Pseudomonadota</taxon>
        <taxon>Betaproteobacteria</taxon>
        <taxon>Burkholderiales</taxon>
        <taxon>Burkholderiaceae</taxon>
        <taxon>Paraburkholderia</taxon>
    </lineage>
</organism>
<accession>A0A4Y8MUK4</accession>
<reference evidence="1 2" key="1">
    <citation type="submission" date="2019-03" db="EMBL/GenBank/DDBJ databases">
        <title>Complete Genome Sequence of Paraburkholderia dipogonis ICMP 19430T, a Nitrogen-fixing Symbiont of the South African Invasive Legume Dipogon lignosus in New Zealand.</title>
        <authorList>
            <person name="De Meyer S.E."/>
        </authorList>
    </citation>
    <scope>NUCLEOTIDE SEQUENCE [LARGE SCALE GENOMIC DNA]</scope>
    <source>
        <strain evidence="1 2">ICMP 19430</strain>
    </source>
</reference>
<dbReference type="EMBL" id="SNVI01000002">
    <property type="protein sequence ID" value="TFE41072.1"/>
    <property type="molecule type" value="Genomic_DNA"/>
</dbReference>
<proteinExistence type="predicted"/>
<sequence length="246" mass="27953">MRYSKEFFALQIRFARAVAALTDRPIGQVLLDYTNIYVRFGLGRAFDRDHPTWRCYAAGLSQTADISDWTYRFYLQQKTEVFRTQIVKTFGCFSYATQGPACVRIHFRNIEPAAISPLSIDRLPERLAELSALFDHVAHNQQEATRVAGTSWLYNLRAYRRCFPQAYVASAVVAEARFRNMPLWGQFLDRNGLVRIDAAGDFIRRLSNVKNVRDLASCFPLQALAVEAPIEDFYAFYGVAAGGSHG</sequence>
<protein>
    <submittedName>
        <fullName evidence="1">Uncharacterized protein</fullName>
    </submittedName>
</protein>
<dbReference type="AlphaFoldDB" id="A0A4Y8MUK4"/>
<comment type="caution">
    <text evidence="1">The sequence shown here is derived from an EMBL/GenBank/DDBJ whole genome shotgun (WGS) entry which is preliminary data.</text>
</comment>
<evidence type="ECO:0000313" key="1">
    <source>
        <dbReference type="EMBL" id="TFE41072.1"/>
    </source>
</evidence>
<dbReference type="RefSeq" id="WP_134463790.1">
    <property type="nucleotide sequence ID" value="NZ_JBHMFL010000151.1"/>
</dbReference>
<gene>
    <name evidence="1" type="ORF">E2553_30715</name>
</gene>
<dbReference type="Proteomes" id="UP000297385">
    <property type="component" value="Unassembled WGS sequence"/>
</dbReference>
<evidence type="ECO:0000313" key="2">
    <source>
        <dbReference type="Proteomes" id="UP000297385"/>
    </source>
</evidence>
<name>A0A4Y8MUK4_9BURK</name>